<dbReference type="OrthoDB" id="9904at2157"/>
<feature type="binding site" evidence="2">
    <location>
        <position position="86"/>
    </location>
    <ligand>
        <name>Mg(2+)</name>
        <dbReference type="ChEBI" id="CHEBI:18420"/>
        <label>1</label>
    </ligand>
</feature>
<comment type="similarity">
    <text evidence="2 3">Belongs to the CDP-alcohol phosphatidyltransferase class-I family.</text>
</comment>
<feature type="binding site" evidence="2">
    <location>
        <position position="90"/>
    </location>
    <ligand>
        <name>Mg(2+)</name>
        <dbReference type="ChEBI" id="CHEBI:18420"/>
        <label>2</label>
    </ligand>
</feature>
<dbReference type="InterPro" id="IPR043130">
    <property type="entry name" value="CDP-OH_PTrfase_TM_dom"/>
</dbReference>
<name>A1RWP8_THEPD</name>
<feature type="binding site" evidence="2">
    <location>
        <position position="65"/>
    </location>
    <ligand>
        <name>Mg(2+)</name>
        <dbReference type="ChEBI" id="CHEBI:18420"/>
        <label>1</label>
    </ligand>
</feature>
<keyword evidence="2" id="KW-0444">Lipid biosynthesis</keyword>
<dbReference type="PROSITE" id="PS00379">
    <property type="entry name" value="CDP_ALCOHOL_P_TRANSF"/>
    <property type="match status" value="1"/>
</dbReference>
<dbReference type="EnsemblBacteria" id="ABL77628">
    <property type="protein sequence ID" value="ABL77628"/>
    <property type="gene ID" value="Tpen_0218"/>
</dbReference>
<keyword evidence="2" id="KW-1003">Cell membrane</keyword>
<dbReference type="Gene3D" id="1.20.120.1760">
    <property type="match status" value="1"/>
</dbReference>
<dbReference type="HOGENOM" id="CLU_080384_1_2_2"/>
<dbReference type="Proteomes" id="UP000000641">
    <property type="component" value="Chromosome"/>
</dbReference>
<evidence type="ECO:0000313" key="4">
    <source>
        <dbReference type="EMBL" id="ABL77628.1"/>
    </source>
</evidence>
<evidence type="ECO:0000256" key="1">
    <source>
        <dbReference type="ARBA" id="ARBA00022679"/>
    </source>
</evidence>
<accession>A1RWP8</accession>
<feature type="transmembrane region" description="Helical" evidence="2">
    <location>
        <begin position="154"/>
        <end position="181"/>
    </location>
</feature>
<comment type="catalytic activity">
    <reaction evidence="2">
        <text>CDP-2,3-bis-O-(phytanyl)-sn-glycerol + 1D-myo-inositol 3-phosphate = saturated 1-archaetidyl-1D-myo-inositol 3-phosphate + CMP + H(+)</text>
        <dbReference type="Rhea" id="RHEA:36823"/>
        <dbReference type="ChEBI" id="CHEBI:15378"/>
        <dbReference type="ChEBI" id="CHEBI:58401"/>
        <dbReference type="ChEBI" id="CHEBI:60377"/>
        <dbReference type="ChEBI" id="CHEBI:74004"/>
        <dbReference type="ChEBI" id="CHEBI:74006"/>
        <dbReference type="EC" id="2.7.8.39"/>
    </reaction>
</comment>
<keyword evidence="2" id="KW-0812">Transmembrane</keyword>
<dbReference type="GO" id="GO:0008654">
    <property type="term" value="P:phospholipid biosynthetic process"/>
    <property type="evidence" value="ECO:0007669"/>
    <property type="project" value="UniProtKB-UniRule"/>
</dbReference>
<comment type="function">
    <text evidence="2">Catalyzes the formation of archaetidylinositol phosphate (AIP) from CDP-archaeol (CDP-ArOH or CDP-2,3-bis-(O-phytanyl)-sn-glycerol) and 1L-myo-inositol 1-phosphate (IP or 1D-myo-inositol 3-phosphate). AIP is a precursor of archaetidyl-myo-inositol (AI), an ether-type inositol phospholipid ubiquitously distributed in archaea membranes and essential for glycolipid biosynthesis in archaea.</text>
</comment>
<keyword evidence="5" id="KW-1185">Reference proteome</keyword>
<dbReference type="EC" id="2.7.8.39" evidence="2"/>
<dbReference type="eggNOG" id="arCOG00670">
    <property type="taxonomic scope" value="Archaea"/>
</dbReference>
<sequence length="199" mass="21519">MLTNIKQRVERAFSPLGDAIAATGLKPNHITVLGFALNASSVALLAWTGSLPSFLAVFTLASLMDVLDGYVARKTGRVSAFGAFLDSTLDRVSDTLTSFALMLVGVASAYETIFLVLGEYLVSYTRARAESLGVKMAGIGIAERAERLLLKFSVFFAILIGASIVARAVLWVLILVTYITVLQRVAHAYRSLTRATRRE</sequence>
<dbReference type="KEGG" id="tpe:Tpen_0218"/>
<dbReference type="InterPro" id="IPR048254">
    <property type="entry name" value="CDP_ALCOHOL_P_TRANSF_CS"/>
</dbReference>
<feature type="transmembrane region" description="Helical" evidence="2">
    <location>
        <begin position="42"/>
        <end position="64"/>
    </location>
</feature>
<evidence type="ECO:0000256" key="3">
    <source>
        <dbReference type="RuleBase" id="RU003750"/>
    </source>
</evidence>
<dbReference type="UniPathway" id="UPA00085"/>
<protein>
    <recommendedName>
        <fullName evidence="2">Archaetidylinositol phosphate synthase</fullName>
        <shortName evidence="2">AIP synthase</shortName>
        <ecNumber evidence="2">2.7.8.39</ecNumber>
    </recommendedName>
</protein>
<comment type="subcellular location">
    <subcellularLocation>
        <location evidence="2">Cell membrane</location>
        <topology evidence="2">Multi-pass membrane protein</topology>
    </subcellularLocation>
</comment>
<dbReference type="EMBL" id="CP000505">
    <property type="protein sequence ID" value="ABL77628.1"/>
    <property type="molecule type" value="Genomic_DNA"/>
</dbReference>
<keyword evidence="2" id="KW-0472">Membrane</keyword>
<dbReference type="GO" id="GO:0005886">
    <property type="term" value="C:plasma membrane"/>
    <property type="evidence" value="ECO:0007669"/>
    <property type="project" value="UniProtKB-SubCell"/>
</dbReference>
<dbReference type="AlphaFoldDB" id="A1RWP8"/>
<organism evidence="4 5">
    <name type="scientific">Thermofilum pendens (strain DSM 2475 / Hrk 5)</name>
    <dbReference type="NCBI Taxonomy" id="368408"/>
    <lineage>
        <taxon>Archaea</taxon>
        <taxon>Thermoproteota</taxon>
        <taxon>Thermoprotei</taxon>
        <taxon>Thermofilales</taxon>
        <taxon>Thermofilaceae</taxon>
        <taxon>Thermofilum</taxon>
    </lineage>
</organism>
<dbReference type="InterPro" id="IPR000462">
    <property type="entry name" value="CDP-OH_P_trans"/>
</dbReference>
<keyword evidence="2" id="KW-1133">Transmembrane helix</keyword>
<keyword evidence="2" id="KW-0443">Lipid metabolism</keyword>
<proteinExistence type="inferred from homology"/>
<feature type="binding site" evidence="2">
    <location>
        <position position="86"/>
    </location>
    <ligand>
        <name>Mg(2+)</name>
        <dbReference type="ChEBI" id="CHEBI:18420"/>
        <label>2</label>
    </ligand>
</feature>
<evidence type="ECO:0000256" key="2">
    <source>
        <dbReference type="HAMAP-Rule" id="MF_02242"/>
    </source>
</evidence>
<dbReference type="HAMAP" id="MF_02242">
    <property type="entry name" value="AIP_synthase"/>
    <property type="match status" value="1"/>
</dbReference>
<keyword evidence="2" id="KW-0464">Manganese</keyword>
<keyword evidence="2" id="KW-1208">Phospholipid metabolism</keyword>
<feature type="binding site" evidence="2">
    <location>
        <position position="68"/>
    </location>
    <ligand>
        <name>Mg(2+)</name>
        <dbReference type="ChEBI" id="CHEBI:18420"/>
        <label>1</label>
    </ligand>
</feature>
<dbReference type="STRING" id="368408.Tpen_0218"/>
<gene>
    <name evidence="4" type="ordered locus">Tpen_0218</name>
</gene>
<keyword evidence="2" id="KW-0460">Magnesium</keyword>
<feature type="binding site" evidence="2">
    <location>
        <position position="65"/>
    </location>
    <ligand>
        <name>Mg(2+)</name>
        <dbReference type="ChEBI" id="CHEBI:18420"/>
        <label>2</label>
    </ligand>
</feature>
<keyword evidence="1 2" id="KW-0808">Transferase</keyword>
<dbReference type="InterPro" id="IPR044270">
    <property type="entry name" value="AIP_synthase"/>
</dbReference>
<feature type="active site" description="Proton acceptor" evidence="2">
    <location>
        <position position="90"/>
    </location>
</feature>
<dbReference type="GO" id="GO:0016780">
    <property type="term" value="F:phosphotransferase activity, for other substituted phosphate groups"/>
    <property type="evidence" value="ECO:0007669"/>
    <property type="project" value="UniProtKB-UniRule"/>
</dbReference>
<feature type="transmembrane region" description="Helical" evidence="2">
    <location>
        <begin position="99"/>
        <end position="122"/>
    </location>
</feature>
<reference evidence="5" key="1">
    <citation type="journal article" date="2008" name="J. Bacteriol.">
        <title>Genome sequence of Thermofilum pendens reveals an exceptional loss of biosynthetic pathways without genome reduction.</title>
        <authorList>
            <person name="Anderson I."/>
            <person name="Rodriguez J."/>
            <person name="Susanti D."/>
            <person name="Porat I."/>
            <person name="Reich C."/>
            <person name="Ulrich L.E."/>
            <person name="Elkins J.G."/>
            <person name="Mavromatis K."/>
            <person name="Lykidis A."/>
            <person name="Kim E."/>
            <person name="Thompson L.S."/>
            <person name="Nolan M."/>
            <person name="Land M."/>
            <person name="Copeland A."/>
            <person name="Lapidus A."/>
            <person name="Lucas S."/>
            <person name="Detter C."/>
            <person name="Zhulin I.B."/>
            <person name="Olsen G.J."/>
            <person name="Whitman W."/>
            <person name="Mukhopadhyay B."/>
            <person name="Bristow J."/>
            <person name="Kyrpides N."/>
        </authorList>
    </citation>
    <scope>NUCLEOTIDE SEQUENCE [LARGE SCALE GENOMIC DNA]</scope>
    <source>
        <strain evidence="5">DSM 2475 / Hrk 5</strain>
    </source>
</reference>
<comment type="cofactor">
    <cofactor evidence="2">
        <name>Mn(2+)</name>
        <dbReference type="ChEBI" id="CHEBI:29035"/>
    </cofactor>
    <cofactor evidence="2">
        <name>Mg(2+)</name>
        <dbReference type="ChEBI" id="CHEBI:18420"/>
    </cofactor>
    <text evidence="2">Binds 2 Mg(2+) or Mn(2+) ions per subunit.</text>
</comment>
<evidence type="ECO:0000313" key="5">
    <source>
        <dbReference type="Proteomes" id="UP000000641"/>
    </source>
</evidence>
<dbReference type="Pfam" id="PF01066">
    <property type="entry name" value="CDP-OH_P_transf"/>
    <property type="match status" value="1"/>
</dbReference>
<comment type="caution">
    <text evidence="2">Lacks conserved residue(s) required for the propagation of feature annotation.</text>
</comment>
<comment type="pathway">
    <text evidence="2">Lipid metabolism; phospholipid metabolism.</text>
</comment>
<dbReference type="GO" id="GO:0000287">
    <property type="term" value="F:magnesium ion binding"/>
    <property type="evidence" value="ECO:0007669"/>
    <property type="project" value="UniProtKB-UniRule"/>
</dbReference>
<keyword evidence="2" id="KW-0479">Metal-binding</keyword>